<sequence>MMNFIDSYKKLEKLCNEMYGDKHGVSLYIDEMINTPVGSCYVKSWNEDLKQLKHYRWVRNQIVHEPGCTETNMCNRDDIQWINNFYTRMMSTSDPLALYRKTIRSNRKTHSSSGGKSASRQCDDSQQKGKHSRFSQESHRCGVFVWGTIIAVIVIFLFFKVIL</sequence>
<name>U2R781_EUBRA</name>
<dbReference type="AlphaFoldDB" id="U2R781"/>
<evidence type="ECO:0000256" key="2">
    <source>
        <dbReference type="SAM" id="Phobius"/>
    </source>
</evidence>
<keyword evidence="2" id="KW-0472">Membrane</keyword>
<dbReference type="InterPro" id="IPR046678">
    <property type="entry name" value="DUF6548"/>
</dbReference>
<keyword evidence="4" id="KW-1185">Reference proteome</keyword>
<dbReference type="Proteomes" id="UP000016608">
    <property type="component" value="Unassembled WGS sequence"/>
</dbReference>
<gene>
    <name evidence="3" type="ORF">HMPREF0373_01165</name>
</gene>
<reference evidence="3 4" key="1">
    <citation type="submission" date="2013-06" db="EMBL/GenBank/DDBJ databases">
        <authorList>
            <person name="Weinstock G."/>
            <person name="Sodergren E."/>
            <person name="Lobos E.A."/>
            <person name="Fulton L."/>
            <person name="Fulton R."/>
            <person name="Courtney L."/>
            <person name="Fronick C."/>
            <person name="O'Laughlin M."/>
            <person name="Godfrey J."/>
            <person name="Wilson R.M."/>
            <person name="Miner T."/>
            <person name="Farmer C."/>
            <person name="Delehaunty K."/>
            <person name="Cordes M."/>
            <person name="Minx P."/>
            <person name="Tomlinson C."/>
            <person name="Chen J."/>
            <person name="Wollam A."/>
            <person name="Pepin K.H."/>
            <person name="Bhonagiri V."/>
            <person name="Zhang X."/>
            <person name="Warren W."/>
            <person name="Mitreva M."/>
            <person name="Mardis E.R."/>
            <person name="Wilson R.K."/>
        </authorList>
    </citation>
    <scope>NUCLEOTIDE SEQUENCE [LARGE SCALE GENOMIC DNA]</scope>
    <source>
        <strain evidence="3 4">ATCC 29099</strain>
    </source>
</reference>
<dbReference type="EMBL" id="AWVJ01000069">
    <property type="protein sequence ID" value="ERK49468.1"/>
    <property type="molecule type" value="Genomic_DNA"/>
</dbReference>
<comment type="caution">
    <text evidence="3">The sequence shown here is derived from an EMBL/GenBank/DDBJ whole genome shotgun (WGS) entry which is preliminary data.</text>
</comment>
<dbReference type="eggNOG" id="ENOG50332DU">
    <property type="taxonomic scope" value="Bacteria"/>
</dbReference>
<feature type="transmembrane region" description="Helical" evidence="2">
    <location>
        <begin position="143"/>
        <end position="162"/>
    </location>
</feature>
<evidence type="ECO:0000256" key="1">
    <source>
        <dbReference type="SAM" id="MobiDB-lite"/>
    </source>
</evidence>
<feature type="compositionally biased region" description="Polar residues" evidence="1">
    <location>
        <begin position="111"/>
        <end position="120"/>
    </location>
</feature>
<keyword evidence="2" id="KW-0812">Transmembrane</keyword>
<dbReference type="RefSeq" id="WP_021739545.1">
    <property type="nucleotide sequence ID" value="NZ_KI271135.1"/>
</dbReference>
<keyword evidence="2" id="KW-1133">Transmembrane helix</keyword>
<organism evidence="3 4">
    <name type="scientific">Eubacterium ramulus ATCC 29099</name>
    <dbReference type="NCBI Taxonomy" id="1256908"/>
    <lineage>
        <taxon>Bacteria</taxon>
        <taxon>Bacillati</taxon>
        <taxon>Bacillota</taxon>
        <taxon>Clostridia</taxon>
        <taxon>Eubacteriales</taxon>
        <taxon>Eubacteriaceae</taxon>
        <taxon>Eubacterium</taxon>
    </lineage>
</organism>
<protein>
    <submittedName>
        <fullName evidence="3">Uncharacterized protein</fullName>
    </submittedName>
</protein>
<dbReference type="HOGENOM" id="CLU_137858_0_0_9"/>
<proteinExistence type="predicted"/>
<feature type="region of interest" description="Disordered" evidence="1">
    <location>
        <begin position="105"/>
        <end position="133"/>
    </location>
</feature>
<evidence type="ECO:0000313" key="3">
    <source>
        <dbReference type="EMBL" id="ERK49468.1"/>
    </source>
</evidence>
<dbReference type="Pfam" id="PF20185">
    <property type="entry name" value="DUF6548"/>
    <property type="match status" value="1"/>
</dbReference>
<accession>U2R781</accession>
<evidence type="ECO:0000313" key="4">
    <source>
        <dbReference type="Proteomes" id="UP000016608"/>
    </source>
</evidence>